<keyword evidence="3" id="KW-1185">Reference proteome</keyword>
<dbReference type="InterPro" id="IPR001387">
    <property type="entry name" value="Cro/C1-type_HTH"/>
</dbReference>
<dbReference type="AlphaFoldDB" id="A0A248VQV2"/>
<evidence type="ECO:0000259" key="1">
    <source>
        <dbReference type="PROSITE" id="PS50943"/>
    </source>
</evidence>
<proteinExistence type="predicted"/>
<dbReference type="PANTHER" id="PTHR35010">
    <property type="entry name" value="BLL4672 PROTEIN-RELATED"/>
    <property type="match status" value="1"/>
</dbReference>
<dbReference type="PANTHER" id="PTHR35010:SF4">
    <property type="entry name" value="BLL5781 PROTEIN"/>
    <property type="match status" value="1"/>
</dbReference>
<dbReference type="Gene3D" id="1.10.260.40">
    <property type="entry name" value="lambda repressor-like DNA-binding domains"/>
    <property type="match status" value="1"/>
</dbReference>
<dbReference type="Pfam" id="PF17765">
    <property type="entry name" value="MLTR_LBD"/>
    <property type="match status" value="1"/>
</dbReference>
<feature type="domain" description="HTH cro/C1-type" evidence="1">
    <location>
        <begin position="37"/>
        <end position="91"/>
    </location>
</feature>
<name>A0A248VQV2_9BURK</name>
<dbReference type="SMART" id="SM00530">
    <property type="entry name" value="HTH_XRE"/>
    <property type="match status" value="1"/>
</dbReference>
<dbReference type="SUPFAM" id="SSF47413">
    <property type="entry name" value="lambda repressor-like DNA-binding domains"/>
    <property type="match status" value="1"/>
</dbReference>
<dbReference type="CDD" id="cd00093">
    <property type="entry name" value="HTH_XRE"/>
    <property type="match status" value="1"/>
</dbReference>
<protein>
    <submittedName>
        <fullName evidence="2">Transcriptional regulator</fullName>
    </submittedName>
</protein>
<sequence>MDCPRGLAIIGGMNTLSLAQTVPSHAPAASRTVGDLLREWRQRRRMSQLLLAAEADISTRHLSFVESGRAVPSREMVMHLAERLDVPLRARNALLVAAGYAPLFRERPLTDPQLAAAREAVELVLKGHEPYPALAIDRHWTILAANSALAPLLSGATPELLKPPVNALRLSLHPEGIAASIVNWHAWREHILARLQRQIDVSGDNTLSALREELAGYPAPPGADAAEPDNAAMNQIAVPLRLRTPIGVLSFFSTTTVFGTPVDVTLSELAIEAFFPADPQTAATLREFDESQRSGTAHRS</sequence>
<dbReference type="Pfam" id="PF01381">
    <property type="entry name" value="HTH_3"/>
    <property type="match status" value="1"/>
</dbReference>
<dbReference type="GO" id="GO:0003677">
    <property type="term" value="F:DNA binding"/>
    <property type="evidence" value="ECO:0007669"/>
    <property type="project" value="InterPro"/>
</dbReference>
<dbReference type="Gene3D" id="3.30.450.180">
    <property type="match status" value="1"/>
</dbReference>
<dbReference type="RefSeq" id="WP_095421298.1">
    <property type="nucleotide sequence ID" value="NZ_CP022990.1"/>
</dbReference>
<dbReference type="InterPro" id="IPR010982">
    <property type="entry name" value="Lambda_DNA-bd_dom_sf"/>
</dbReference>
<gene>
    <name evidence="2" type="ORF">CJU94_24790</name>
</gene>
<organism evidence="2 3">
    <name type="scientific">Paraburkholderia aromaticivorans</name>
    <dbReference type="NCBI Taxonomy" id="2026199"/>
    <lineage>
        <taxon>Bacteria</taxon>
        <taxon>Pseudomonadati</taxon>
        <taxon>Pseudomonadota</taxon>
        <taxon>Betaproteobacteria</taxon>
        <taxon>Burkholderiales</taxon>
        <taxon>Burkholderiaceae</taxon>
        <taxon>Paraburkholderia</taxon>
    </lineage>
</organism>
<dbReference type="KEGG" id="parb:CJU94_24790"/>
<evidence type="ECO:0000313" key="3">
    <source>
        <dbReference type="Proteomes" id="UP000215158"/>
    </source>
</evidence>
<dbReference type="EMBL" id="CP022990">
    <property type="protein sequence ID" value="ASW01397.1"/>
    <property type="molecule type" value="Genomic_DNA"/>
</dbReference>
<reference evidence="2 3" key="1">
    <citation type="submission" date="2017-08" db="EMBL/GenBank/DDBJ databases">
        <title>Identification and genetic characteristics of simultaneous BTEX- and naphthalene-degrading Paraburkholderia sp. BN5 isolated from petroleum-contaminated soil.</title>
        <authorList>
            <person name="Lee Y."/>
            <person name="Jeon C.O."/>
        </authorList>
    </citation>
    <scope>NUCLEOTIDE SEQUENCE [LARGE SCALE GENOMIC DNA]</scope>
    <source>
        <strain evidence="2 3">BN5</strain>
    </source>
</reference>
<dbReference type="OrthoDB" id="2959414at2"/>
<dbReference type="Proteomes" id="UP000215158">
    <property type="component" value="Chromosome 2"/>
</dbReference>
<dbReference type="InterPro" id="IPR041413">
    <property type="entry name" value="MLTR_LBD"/>
</dbReference>
<dbReference type="PROSITE" id="PS50943">
    <property type="entry name" value="HTH_CROC1"/>
    <property type="match status" value="1"/>
</dbReference>
<accession>A0A248VQV2</accession>
<evidence type="ECO:0000313" key="2">
    <source>
        <dbReference type="EMBL" id="ASW01397.1"/>
    </source>
</evidence>